<dbReference type="InterPro" id="IPR000845">
    <property type="entry name" value="Nucleoside_phosphorylase_d"/>
</dbReference>
<dbReference type="Proteomes" id="UP001500466">
    <property type="component" value="Unassembled WGS sequence"/>
</dbReference>
<proteinExistence type="predicted"/>
<protein>
    <recommendedName>
        <fullName evidence="2">Uridine phosphorylase</fullName>
        <ecNumber evidence="1">2.4.2.3</ecNumber>
    </recommendedName>
</protein>
<evidence type="ECO:0000259" key="4">
    <source>
        <dbReference type="Pfam" id="PF01048"/>
    </source>
</evidence>
<accession>A0ABP9IG46</accession>
<organism evidence="5 6">
    <name type="scientific">Yinghuangia aomiensis</name>
    <dbReference type="NCBI Taxonomy" id="676205"/>
    <lineage>
        <taxon>Bacteria</taxon>
        <taxon>Bacillati</taxon>
        <taxon>Actinomycetota</taxon>
        <taxon>Actinomycetes</taxon>
        <taxon>Kitasatosporales</taxon>
        <taxon>Streptomycetaceae</taxon>
        <taxon>Yinghuangia</taxon>
    </lineage>
</organism>
<dbReference type="Gene3D" id="3.40.50.1580">
    <property type="entry name" value="Nucleoside phosphorylase domain"/>
    <property type="match status" value="1"/>
</dbReference>
<evidence type="ECO:0000313" key="5">
    <source>
        <dbReference type="EMBL" id="GAA4997280.1"/>
    </source>
</evidence>
<dbReference type="SUPFAM" id="SSF53167">
    <property type="entry name" value="Purine and uridine phosphorylases"/>
    <property type="match status" value="1"/>
</dbReference>
<dbReference type="Pfam" id="PF01048">
    <property type="entry name" value="PNP_UDP_1"/>
    <property type="match status" value="1"/>
</dbReference>
<comment type="catalytic activity">
    <reaction evidence="3">
        <text>uridine + phosphate = alpha-D-ribose 1-phosphate + uracil</text>
        <dbReference type="Rhea" id="RHEA:24388"/>
        <dbReference type="ChEBI" id="CHEBI:16704"/>
        <dbReference type="ChEBI" id="CHEBI:17568"/>
        <dbReference type="ChEBI" id="CHEBI:43474"/>
        <dbReference type="ChEBI" id="CHEBI:57720"/>
        <dbReference type="EC" id="2.4.2.3"/>
    </reaction>
</comment>
<comment type="caution">
    <text evidence="5">The sequence shown here is derived from an EMBL/GenBank/DDBJ whole genome shotgun (WGS) entry which is preliminary data.</text>
</comment>
<name>A0ABP9IG46_9ACTN</name>
<evidence type="ECO:0000313" key="6">
    <source>
        <dbReference type="Proteomes" id="UP001500466"/>
    </source>
</evidence>
<evidence type="ECO:0000256" key="1">
    <source>
        <dbReference type="ARBA" id="ARBA00011888"/>
    </source>
</evidence>
<dbReference type="CDD" id="cd17767">
    <property type="entry name" value="UP_EcUdp-like"/>
    <property type="match status" value="1"/>
</dbReference>
<dbReference type="EMBL" id="BAABHS010000067">
    <property type="protein sequence ID" value="GAA4997280.1"/>
    <property type="molecule type" value="Genomic_DNA"/>
</dbReference>
<sequence>MSTPANAASRPAVLPITKIPSSGLPAYALVVGDPARAGLVAQLLDGAEQIGANREYVTYRGTWRGVDLVVSSHGVGGPGAVCLFGELAEAGVTTLIRLGTAGALARGIGDGDLVVAEAAVRDDGVTQQLVPAEFPAFSTPEVTLALQAAAREHDAPHHRGTVWTRAAFLPGVLELPMKPYQRAGVLAIEMELSALLVFASLNGLRAGGALVIDGIAADDLVDDDGNSGYDPHRKVVAEGVDRAALVALDAVVRLAAADAAAAAEAAR</sequence>
<dbReference type="RefSeq" id="WP_345681102.1">
    <property type="nucleotide sequence ID" value="NZ_BAABHS010000067.1"/>
</dbReference>
<reference evidence="6" key="1">
    <citation type="journal article" date="2019" name="Int. J. Syst. Evol. Microbiol.">
        <title>The Global Catalogue of Microorganisms (GCM) 10K type strain sequencing project: providing services to taxonomists for standard genome sequencing and annotation.</title>
        <authorList>
            <consortium name="The Broad Institute Genomics Platform"/>
            <consortium name="The Broad Institute Genome Sequencing Center for Infectious Disease"/>
            <person name="Wu L."/>
            <person name="Ma J."/>
        </authorList>
    </citation>
    <scope>NUCLEOTIDE SEQUENCE [LARGE SCALE GENOMIC DNA]</scope>
    <source>
        <strain evidence="6">JCM 17986</strain>
    </source>
</reference>
<keyword evidence="6" id="KW-1185">Reference proteome</keyword>
<feature type="domain" description="Nucleoside phosphorylase" evidence="4">
    <location>
        <begin position="27"/>
        <end position="250"/>
    </location>
</feature>
<gene>
    <name evidence="5" type="ORF">GCM10023205_83220</name>
</gene>
<dbReference type="EC" id="2.4.2.3" evidence="1"/>
<evidence type="ECO:0000256" key="2">
    <source>
        <dbReference type="ARBA" id="ARBA00021980"/>
    </source>
</evidence>
<dbReference type="PANTHER" id="PTHR43691">
    <property type="entry name" value="URIDINE PHOSPHORYLASE"/>
    <property type="match status" value="1"/>
</dbReference>
<evidence type="ECO:0000256" key="3">
    <source>
        <dbReference type="ARBA" id="ARBA00048447"/>
    </source>
</evidence>
<dbReference type="PANTHER" id="PTHR43691:SF11">
    <property type="entry name" value="FI09636P-RELATED"/>
    <property type="match status" value="1"/>
</dbReference>
<dbReference type="InterPro" id="IPR035994">
    <property type="entry name" value="Nucleoside_phosphorylase_sf"/>
</dbReference>